<sequence length="175" mass="20059">MAYEIYYAFVTTSTTFERVCFLVWFALDASFAAVAVLAAYPPEKRRVVATRLVAGILAGVAFLHVLCQYFPDEREQVTAYWTGLILQAPIGWGSVYLLLQRGDTKGQSLEIWVTRFLGCVTAYSVFFWRYLNCPENWPYVGSFWSIATIVITMIPEVAYPFIYLHVHKKQKSKVE</sequence>
<keyword evidence="8" id="KW-1185">Reference proteome</keyword>
<dbReference type="GO" id="GO:0016020">
    <property type="term" value="C:membrane"/>
    <property type="evidence" value="ECO:0007669"/>
    <property type="project" value="UniProtKB-SubCell"/>
</dbReference>
<proteinExistence type="inferred from homology"/>
<dbReference type="EMBL" id="CAVMBE010000110">
    <property type="protein sequence ID" value="CAK4034257.1"/>
    <property type="molecule type" value="Genomic_DNA"/>
</dbReference>
<dbReference type="PANTHER" id="PTHR42038:SF4">
    <property type="entry name" value="INTEGRAL MEMBRANE PROTEIN"/>
    <property type="match status" value="1"/>
</dbReference>
<evidence type="ECO:0000256" key="1">
    <source>
        <dbReference type="ARBA" id="ARBA00004141"/>
    </source>
</evidence>
<protein>
    <submittedName>
        <fullName evidence="7">40S ribosomal S3</fullName>
    </submittedName>
</protein>
<comment type="caution">
    <text evidence="7">The sequence shown here is derived from an EMBL/GenBank/DDBJ whole genome shotgun (WGS) entry which is preliminary data.</text>
</comment>
<name>A0AAI8Z883_9PEZI</name>
<comment type="similarity">
    <text evidence="2">Belongs to the paxB family.</text>
</comment>
<dbReference type="Pfam" id="PF25129">
    <property type="entry name" value="Pyr4-TMTC"/>
    <property type="match status" value="1"/>
</dbReference>
<feature type="transmembrane region" description="Helical" evidence="6">
    <location>
        <begin position="143"/>
        <end position="164"/>
    </location>
</feature>
<keyword evidence="4 6" id="KW-1133">Transmembrane helix</keyword>
<comment type="subcellular location">
    <subcellularLocation>
        <location evidence="1">Membrane</location>
        <topology evidence="1">Multi-pass membrane protein</topology>
    </subcellularLocation>
</comment>
<reference evidence="7" key="1">
    <citation type="submission" date="2023-11" db="EMBL/GenBank/DDBJ databases">
        <authorList>
            <person name="Alioto T."/>
            <person name="Alioto T."/>
            <person name="Gomez Garrido J."/>
        </authorList>
    </citation>
    <scope>NUCLEOTIDE SEQUENCE</scope>
</reference>
<dbReference type="Proteomes" id="UP001296104">
    <property type="component" value="Unassembled WGS sequence"/>
</dbReference>
<evidence type="ECO:0000256" key="6">
    <source>
        <dbReference type="SAM" id="Phobius"/>
    </source>
</evidence>
<feature type="transmembrane region" description="Helical" evidence="6">
    <location>
        <begin position="21"/>
        <end position="40"/>
    </location>
</feature>
<gene>
    <name evidence="7" type="ORF">LECACI_7A009415</name>
</gene>
<organism evidence="7 8">
    <name type="scientific">Lecanosticta acicola</name>
    <dbReference type="NCBI Taxonomy" id="111012"/>
    <lineage>
        <taxon>Eukaryota</taxon>
        <taxon>Fungi</taxon>
        <taxon>Dikarya</taxon>
        <taxon>Ascomycota</taxon>
        <taxon>Pezizomycotina</taxon>
        <taxon>Dothideomycetes</taxon>
        <taxon>Dothideomycetidae</taxon>
        <taxon>Mycosphaerellales</taxon>
        <taxon>Mycosphaerellaceae</taxon>
        <taxon>Lecanosticta</taxon>
    </lineage>
</organism>
<accession>A0AAI8Z883</accession>
<dbReference type="GO" id="GO:0016829">
    <property type="term" value="F:lyase activity"/>
    <property type="evidence" value="ECO:0007669"/>
    <property type="project" value="InterPro"/>
</dbReference>
<dbReference type="AlphaFoldDB" id="A0AAI8Z883"/>
<evidence type="ECO:0000313" key="8">
    <source>
        <dbReference type="Proteomes" id="UP001296104"/>
    </source>
</evidence>
<keyword evidence="3 6" id="KW-0812">Transmembrane</keyword>
<evidence type="ECO:0000256" key="3">
    <source>
        <dbReference type="ARBA" id="ARBA00022692"/>
    </source>
</evidence>
<evidence type="ECO:0000256" key="4">
    <source>
        <dbReference type="ARBA" id="ARBA00022989"/>
    </source>
</evidence>
<dbReference type="PANTHER" id="PTHR42038">
    <property type="match status" value="1"/>
</dbReference>
<dbReference type="InterPro" id="IPR039020">
    <property type="entry name" value="PaxB-like"/>
</dbReference>
<feature type="transmembrane region" description="Helical" evidence="6">
    <location>
        <begin position="52"/>
        <end position="71"/>
    </location>
</feature>
<feature type="transmembrane region" description="Helical" evidence="6">
    <location>
        <begin position="77"/>
        <end position="99"/>
    </location>
</feature>
<evidence type="ECO:0000256" key="2">
    <source>
        <dbReference type="ARBA" id="ARBA00006757"/>
    </source>
</evidence>
<evidence type="ECO:0000256" key="5">
    <source>
        <dbReference type="ARBA" id="ARBA00023136"/>
    </source>
</evidence>
<feature type="transmembrane region" description="Helical" evidence="6">
    <location>
        <begin position="111"/>
        <end position="131"/>
    </location>
</feature>
<evidence type="ECO:0000313" key="7">
    <source>
        <dbReference type="EMBL" id="CAK4034257.1"/>
    </source>
</evidence>
<keyword evidence="5 6" id="KW-0472">Membrane</keyword>